<evidence type="ECO:0008006" key="4">
    <source>
        <dbReference type="Google" id="ProtNLM"/>
    </source>
</evidence>
<reference evidence="1 3" key="1">
    <citation type="journal article" date="2008" name="Science">
        <title>The Physcomitrella genome reveals evolutionary insights into the conquest of land by plants.</title>
        <authorList>
            <person name="Rensing S."/>
            <person name="Lang D."/>
            <person name="Zimmer A."/>
            <person name="Terry A."/>
            <person name="Salamov A."/>
            <person name="Shapiro H."/>
            <person name="Nishiyama T."/>
            <person name="Perroud P.-F."/>
            <person name="Lindquist E."/>
            <person name="Kamisugi Y."/>
            <person name="Tanahashi T."/>
            <person name="Sakakibara K."/>
            <person name="Fujita T."/>
            <person name="Oishi K."/>
            <person name="Shin-I T."/>
            <person name="Kuroki Y."/>
            <person name="Toyoda A."/>
            <person name="Suzuki Y."/>
            <person name="Hashimoto A."/>
            <person name="Yamaguchi K."/>
            <person name="Sugano A."/>
            <person name="Kohara Y."/>
            <person name="Fujiyama A."/>
            <person name="Anterola A."/>
            <person name="Aoki S."/>
            <person name="Ashton N."/>
            <person name="Barbazuk W.B."/>
            <person name="Barker E."/>
            <person name="Bennetzen J."/>
            <person name="Bezanilla M."/>
            <person name="Blankenship R."/>
            <person name="Cho S.H."/>
            <person name="Dutcher S."/>
            <person name="Estelle M."/>
            <person name="Fawcett J.A."/>
            <person name="Gundlach H."/>
            <person name="Hanada K."/>
            <person name="Heyl A."/>
            <person name="Hicks K.A."/>
            <person name="Hugh J."/>
            <person name="Lohr M."/>
            <person name="Mayer K."/>
            <person name="Melkozernov A."/>
            <person name="Murata T."/>
            <person name="Nelson D."/>
            <person name="Pils B."/>
            <person name="Prigge M."/>
            <person name="Reiss B."/>
            <person name="Renner T."/>
            <person name="Rombauts S."/>
            <person name="Rushton P."/>
            <person name="Sanderfoot A."/>
            <person name="Schween G."/>
            <person name="Shiu S.-H."/>
            <person name="Stueber K."/>
            <person name="Theodoulou F.L."/>
            <person name="Tu H."/>
            <person name="Van de Peer Y."/>
            <person name="Verrier P.J."/>
            <person name="Waters E."/>
            <person name="Wood A."/>
            <person name="Yang L."/>
            <person name="Cove D."/>
            <person name="Cuming A."/>
            <person name="Hasebe M."/>
            <person name="Lucas S."/>
            <person name="Mishler D.B."/>
            <person name="Reski R."/>
            <person name="Grigoriev I."/>
            <person name="Quatrano R.S."/>
            <person name="Boore J.L."/>
        </authorList>
    </citation>
    <scope>NUCLEOTIDE SEQUENCE [LARGE SCALE GENOMIC DNA]</scope>
    <source>
        <strain evidence="2 3">cv. Gransden 2004</strain>
    </source>
</reference>
<dbReference type="InParanoid" id="A0A2K1IZI4"/>
<protein>
    <recommendedName>
        <fullName evidence="4">F-box domain-containing protein</fullName>
    </recommendedName>
</protein>
<organism evidence="1">
    <name type="scientific">Physcomitrium patens</name>
    <name type="common">Spreading-leaved earth moss</name>
    <name type="synonym">Physcomitrella patens</name>
    <dbReference type="NCBI Taxonomy" id="3218"/>
    <lineage>
        <taxon>Eukaryota</taxon>
        <taxon>Viridiplantae</taxon>
        <taxon>Streptophyta</taxon>
        <taxon>Embryophyta</taxon>
        <taxon>Bryophyta</taxon>
        <taxon>Bryophytina</taxon>
        <taxon>Bryopsida</taxon>
        <taxon>Funariidae</taxon>
        <taxon>Funariales</taxon>
        <taxon>Funariaceae</taxon>
        <taxon>Physcomitrium</taxon>
    </lineage>
</organism>
<accession>A0A2K1IZI4</accession>
<dbReference type="InterPro" id="IPR036047">
    <property type="entry name" value="F-box-like_dom_sf"/>
</dbReference>
<reference evidence="1 3" key="2">
    <citation type="journal article" date="2018" name="Plant J.">
        <title>The Physcomitrella patens chromosome-scale assembly reveals moss genome structure and evolution.</title>
        <authorList>
            <person name="Lang D."/>
            <person name="Ullrich K.K."/>
            <person name="Murat F."/>
            <person name="Fuchs J."/>
            <person name="Jenkins J."/>
            <person name="Haas F.B."/>
            <person name="Piednoel M."/>
            <person name="Gundlach H."/>
            <person name="Van Bel M."/>
            <person name="Meyberg R."/>
            <person name="Vives C."/>
            <person name="Morata J."/>
            <person name="Symeonidi A."/>
            <person name="Hiss M."/>
            <person name="Muchero W."/>
            <person name="Kamisugi Y."/>
            <person name="Saleh O."/>
            <person name="Blanc G."/>
            <person name="Decker E.L."/>
            <person name="van Gessel N."/>
            <person name="Grimwood J."/>
            <person name="Hayes R.D."/>
            <person name="Graham S.W."/>
            <person name="Gunter L.E."/>
            <person name="McDaniel S.F."/>
            <person name="Hoernstein S.N.W."/>
            <person name="Larsson A."/>
            <person name="Li F.W."/>
            <person name="Perroud P.F."/>
            <person name="Phillips J."/>
            <person name="Ranjan P."/>
            <person name="Rokshar D.S."/>
            <person name="Rothfels C.J."/>
            <person name="Schneider L."/>
            <person name="Shu S."/>
            <person name="Stevenson D.W."/>
            <person name="Thummler F."/>
            <person name="Tillich M."/>
            <person name="Villarreal Aguilar J.C."/>
            <person name="Widiez T."/>
            <person name="Wong G.K."/>
            <person name="Wymore A."/>
            <person name="Zhang Y."/>
            <person name="Zimmer A.D."/>
            <person name="Quatrano R.S."/>
            <person name="Mayer K.F.X."/>
            <person name="Goodstein D."/>
            <person name="Casacuberta J.M."/>
            <person name="Vandepoele K."/>
            <person name="Reski R."/>
            <person name="Cuming A.C."/>
            <person name="Tuskan G.A."/>
            <person name="Maumus F."/>
            <person name="Salse J."/>
            <person name="Schmutz J."/>
            <person name="Rensing S.A."/>
        </authorList>
    </citation>
    <scope>NUCLEOTIDE SEQUENCE [LARGE SCALE GENOMIC DNA]</scope>
    <source>
        <strain evidence="2 3">cv. Gransden 2004</strain>
    </source>
</reference>
<evidence type="ECO:0000313" key="2">
    <source>
        <dbReference type="EnsemblPlants" id="Pp3c18_370V3.1"/>
    </source>
</evidence>
<evidence type="ECO:0000313" key="3">
    <source>
        <dbReference type="Proteomes" id="UP000006727"/>
    </source>
</evidence>
<dbReference type="PaxDb" id="3218-PP1S151_43V6.1"/>
<keyword evidence="3" id="KW-1185">Reference proteome</keyword>
<evidence type="ECO:0000313" key="1">
    <source>
        <dbReference type="EMBL" id="PNR34686.1"/>
    </source>
</evidence>
<name>A0A2K1IZI4_PHYPA</name>
<dbReference type="EnsemblPlants" id="Pp3c18_370V3.1">
    <property type="protein sequence ID" value="Pp3c18_370V3.1"/>
    <property type="gene ID" value="Pp3c18_370"/>
</dbReference>
<reference evidence="2" key="3">
    <citation type="submission" date="2020-12" db="UniProtKB">
        <authorList>
            <consortium name="EnsemblPlants"/>
        </authorList>
    </citation>
    <scope>IDENTIFICATION</scope>
</reference>
<dbReference type="Proteomes" id="UP000006727">
    <property type="component" value="Chromosome 18"/>
</dbReference>
<sequence length="76" mass="8676">MLVYQEHKQENPRMWGSDEAIVLEHGDQGLGTEEALLNYFTDLCLRMIIPFLSLKAVVRSACVCREFQNTLDSDSV</sequence>
<dbReference type="AlphaFoldDB" id="A0A2K1IZI4"/>
<dbReference type="SUPFAM" id="SSF81383">
    <property type="entry name" value="F-box domain"/>
    <property type="match status" value="1"/>
</dbReference>
<gene>
    <name evidence="1" type="ORF">PHYPA_022584</name>
</gene>
<dbReference type="EMBL" id="ABEU02000018">
    <property type="protein sequence ID" value="PNR34686.1"/>
    <property type="molecule type" value="Genomic_DNA"/>
</dbReference>
<proteinExistence type="predicted"/>
<dbReference type="Gramene" id="Pp3c18_370V3.1">
    <property type="protein sequence ID" value="Pp3c18_370V3.1"/>
    <property type="gene ID" value="Pp3c18_370"/>
</dbReference>